<dbReference type="EMBL" id="UINC01076765">
    <property type="protein sequence ID" value="SVC16238.1"/>
    <property type="molecule type" value="Genomic_DNA"/>
</dbReference>
<gene>
    <name evidence="1" type="ORF">METZ01_LOCUS269092</name>
</gene>
<dbReference type="SMART" id="SM00191">
    <property type="entry name" value="Int_alpha"/>
    <property type="match status" value="2"/>
</dbReference>
<protein>
    <submittedName>
        <fullName evidence="1">Uncharacterized protein</fullName>
    </submittedName>
</protein>
<organism evidence="1">
    <name type="scientific">marine metagenome</name>
    <dbReference type="NCBI Taxonomy" id="408172"/>
    <lineage>
        <taxon>unclassified sequences</taxon>
        <taxon>metagenomes</taxon>
        <taxon>ecological metagenomes</taxon>
    </lineage>
</organism>
<proteinExistence type="predicted"/>
<feature type="non-terminal residue" evidence="1">
    <location>
        <position position="1"/>
    </location>
</feature>
<sequence>LKGILGNGYSGTYSMDLGVTHDHMWRVALDGDGDRLVASQYYGQAGGGSKVGHVYTVKFDDTDFTNPQKVGSLGKGFSGTHDLATDSINLDYFGTGLALNQDGSRLAVGASNQNGNGNGGSLDDIGAVYLVKFTDTSFSSPTLVGTIGADYTGTNDLDLSTDASTSANRILEAGDQFGINLSLNNDATKLAVVASSDDGADNSTSDKGAVHLFTFADSDFTTPSYSGTIGNGYTYSKSLDTSSNSDWGASSAAFDGDATRMAVGYAGGDDVFMIGFDDTSYSNADLKFTLGFQQTGTNELDVSDNGLASGDKFGHVLAMNDYGTLLAITAPEDDGTSNAKSDAGAVYLFSDTILSGLTYTDFSSDDLVVNATELKELLDDNVNVTLQANTDITVNSALTVTGTGTLSLHAGRDVDINKTIDTAGDLQIIAS</sequence>
<accession>A0A382JWI4</accession>
<dbReference type="InterPro" id="IPR013519">
    <property type="entry name" value="Int_alpha_beta-p"/>
</dbReference>
<reference evidence="1" key="1">
    <citation type="submission" date="2018-05" db="EMBL/GenBank/DDBJ databases">
        <authorList>
            <person name="Lanie J.A."/>
            <person name="Ng W.-L."/>
            <person name="Kazmierczak K.M."/>
            <person name="Andrzejewski T.M."/>
            <person name="Davidsen T.M."/>
            <person name="Wayne K.J."/>
            <person name="Tettelin H."/>
            <person name="Glass J.I."/>
            <person name="Rusch D."/>
            <person name="Podicherti R."/>
            <person name="Tsui H.-C.T."/>
            <person name="Winkler M.E."/>
        </authorList>
    </citation>
    <scope>NUCLEOTIDE SEQUENCE</scope>
</reference>
<name>A0A382JWI4_9ZZZZ</name>
<evidence type="ECO:0000313" key="1">
    <source>
        <dbReference type="EMBL" id="SVC16238.1"/>
    </source>
</evidence>
<dbReference type="AlphaFoldDB" id="A0A382JWI4"/>
<feature type="non-terminal residue" evidence="1">
    <location>
        <position position="431"/>
    </location>
</feature>